<comment type="subcellular location">
    <subcellularLocation>
        <location evidence="1">Cell inner membrane</location>
        <topology evidence="1">Multi-pass membrane protein</topology>
    </subcellularLocation>
</comment>
<gene>
    <name evidence="4" type="ORF">NCTC6754_00766</name>
</gene>
<reference evidence="4 5" key="1">
    <citation type="submission" date="2018-12" db="EMBL/GenBank/DDBJ databases">
        <authorList>
            <consortium name="Pathogen Informatics"/>
        </authorList>
    </citation>
    <scope>NUCLEOTIDE SEQUENCE [LARGE SCALE GENOMIC DNA]</scope>
    <source>
        <strain evidence="4 5">NCTC6754</strain>
    </source>
</reference>
<dbReference type="AlphaFoldDB" id="A0A3S4HSS6"/>
<dbReference type="GO" id="GO:0005886">
    <property type="term" value="C:plasma membrane"/>
    <property type="evidence" value="ECO:0007669"/>
    <property type="project" value="UniProtKB-SubCell"/>
</dbReference>
<keyword evidence="2" id="KW-1003">Cell membrane</keyword>
<dbReference type="EMBL" id="LR134190">
    <property type="protein sequence ID" value="VEB51072.1"/>
    <property type="molecule type" value="Genomic_DNA"/>
</dbReference>
<organism evidence="4 5">
    <name type="scientific">Salmonella enterica I</name>
    <dbReference type="NCBI Taxonomy" id="59201"/>
    <lineage>
        <taxon>Bacteria</taxon>
        <taxon>Pseudomonadati</taxon>
        <taxon>Pseudomonadota</taxon>
        <taxon>Gammaproteobacteria</taxon>
        <taxon>Enterobacterales</taxon>
        <taxon>Enterobacteriaceae</taxon>
        <taxon>Salmonella</taxon>
    </lineage>
</organism>
<proteinExistence type="predicted"/>
<dbReference type="Gene3D" id="1.20.1250.20">
    <property type="entry name" value="MFS general substrate transporter like domains"/>
    <property type="match status" value="1"/>
</dbReference>
<dbReference type="Proteomes" id="UP000269208">
    <property type="component" value="Chromosome"/>
</dbReference>
<name>A0A3S4HSS6_SALET</name>
<evidence type="ECO:0000256" key="1">
    <source>
        <dbReference type="ARBA" id="ARBA00004429"/>
    </source>
</evidence>
<dbReference type="InterPro" id="IPR036259">
    <property type="entry name" value="MFS_trans_sf"/>
</dbReference>
<evidence type="ECO:0000256" key="2">
    <source>
        <dbReference type="ARBA" id="ARBA00022519"/>
    </source>
</evidence>
<evidence type="ECO:0000313" key="5">
    <source>
        <dbReference type="Proteomes" id="UP000269208"/>
    </source>
</evidence>
<keyword evidence="2" id="KW-0997">Cell inner membrane</keyword>
<dbReference type="SUPFAM" id="SSF103473">
    <property type="entry name" value="MFS general substrate transporter"/>
    <property type="match status" value="1"/>
</dbReference>
<keyword evidence="3" id="KW-0812">Transmembrane</keyword>
<sequence>MYVILICRLVLGITEGIYWPQQSRFASDWFSDKERTQANSIIQYYGQFLALGLGFMIFVSAGCCLRLAKCFYYHWCDRHCCCGSTLYNNAKKTGRSALLSCAGANREKLNLPWNRWAEPPSYSLFLPTSLKGCCSGELRYGSPWLSILSAIPDSVKHWSVLCLI</sequence>
<keyword evidence="3" id="KW-1133">Transmembrane helix</keyword>
<evidence type="ECO:0000256" key="3">
    <source>
        <dbReference type="SAM" id="Phobius"/>
    </source>
</evidence>
<evidence type="ECO:0000313" key="4">
    <source>
        <dbReference type="EMBL" id="VEB51072.1"/>
    </source>
</evidence>
<feature type="transmembrane region" description="Helical" evidence="3">
    <location>
        <begin position="44"/>
        <end position="68"/>
    </location>
</feature>
<keyword evidence="3" id="KW-0472">Membrane</keyword>
<accession>A0A3S4HSS6</accession>
<protein>
    <submittedName>
        <fullName evidence="4">Vesicular glutamate transporter 3 VGluT3, Solute carrier family 17 member 8</fullName>
    </submittedName>
</protein>